<gene>
    <name evidence="1" type="primary">A02p012300.1_BraROA</name>
    <name evidence="1" type="ORF">IGI04_005280</name>
</gene>
<comment type="caution">
    <text evidence="1">The sequence shown here is derived from an EMBL/GenBank/DDBJ whole genome shotgun (WGS) entry which is preliminary data.</text>
</comment>
<dbReference type="EMBL" id="JADBGQ010000002">
    <property type="protein sequence ID" value="KAG5408961.1"/>
    <property type="molecule type" value="Genomic_DNA"/>
</dbReference>
<sequence length="186" mass="20203">MSGGAACLPLTSSELVSSSHPVSDQQDRGLIVMYRQGGISLSPLPVGLGLWQRRAYHGLKKGSENVQILGPYSLGEHRRSGGSSVKVSGCQLPIRRAGTAPLTASLLPEFGAWVERVSMLEVLLYGMAVLLMASLWRLGPWGDSTGGALTVRRRNMRGSWTHRHREVPSNLISCHLCPPEFRAFSI</sequence>
<organism evidence="1 2">
    <name type="scientific">Brassica rapa subsp. trilocularis</name>
    <dbReference type="NCBI Taxonomy" id="1813537"/>
    <lineage>
        <taxon>Eukaryota</taxon>
        <taxon>Viridiplantae</taxon>
        <taxon>Streptophyta</taxon>
        <taxon>Embryophyta</taxon>
        <taxon>Tracheophyta</taxon>
        <taxon>Spermatophyta</taxon>
        <taxon>Magnoliopsida</taxon>
        <taxon>eudicotyledons</taxon>
        <taxon>Gunneridae</taxon>
        <taxon>Pentapetalae</taxon>
        <taxon>rosids</taxon>
        <taxon>malvids</taxon>
        <taxon>Brassicales</taxon>
        <taxon>Brassicaceae</taxon>
        <taxon>Brassiceae</taxon>
        <taxon>Brassica</taxon>
    </lineage>
</organism>
<dbReference type="Proteomes" id="UP000823674">
    <property type="component" value="Chromosome A02"/>
</dbReference>
<evidence type="ECO:0000313" key="2">
    <source>
        <dbReference type="Proteomes" id="UP000823674"/>
    </source>
</evidence>
<accession>A0ABQ7NDJ6</accession>
<reference evidence="1 2" key="1">
    <citation type="submission" date="2021-03" db="EMBL/GenBank/DDBJ databases">
        <authorList>
            <person name="King G.J."/>
            <person name="Bancroft I."/>
            <person name="Baten A."/>
            <person name="Bloomfield J."/>
            <person name="Borpatragohain P."/>
            <person name="He Z."/>
            <person name="Irish N."/>
            <person name="Irwin J."/>
            <person name="Liu K."/>
            <person name="Mauleon R.P."/>
            <person name="Moore J."/>
            <person name="Morris R."/>
            <person name="Ostergaard L."/>
            <person name="Wang B."/>
            <person name="Wells R."/>
        </authorList>
    </citation>
    <scope>NUCLEOTIDE SEQUENCE [LARGE SCALE GENOMIC DNA]</scope>
    <source>
        <strain evidence="1">R-o-18</strain>
        <tissue evidence="1">Leaf</tissue>
    </source>
</reference>
<proteinExistence type="predicted"/>
<protein>
    <submittedName>
        <fullName evidence="1">Uncharacterized protein</fullName>
    </submittedName>
</protein>
<name>A0ABQ7NDJ6_BRACM</name>
<evidence type="ECO:0000313" key="1">
    <source>
        <dbReference type="EMBL" id="KAG5408961.1"/>
    </source>
</evidence>
<keyword evidence="2" id="KW-1185">Reference proteome</keyword>